<gene>
    <name evidence="2" type="primary">AVEN_268230_1</name>
    <name evidence="2" type="ORF">NPIL_249901</name>
</gene>
<sequence length="135" mass="15054">MRCIGKGNSPAKTFCAIMNLPPPPAKFERYNDVLSRSLLKVSSESMKNAVEETVNINSNRDITEAFDGSWQKSSHTSLNGIEYATFLETGKVFDFECLSNSASNVKIEALKTTFLKVSVQWGNGIGWYFKNIPTF</sequence>
<evidence type="ECO:0000313" key="3">
    <source>
        <dbReference type="Proteomes" id="UP000887013"/>
    </source>
</evidence>
<comment type="caution">
    <text evidence="2">The sequence shown here is derived from an EMBL/GenBank/DDBJ whole genome shotgun (WGS) entry which is preliminary data.</text>
</comment>
<accession>A0A8X6QEJ1</accession>
<name>A0A8X6QEJ1_NEPPI</name>
<evidence type="ECO:0000259" key="1">
    <source>
        <dbReference type="Pfam" id="PF20700"/>
    </source>
</evidence>
<dbReference type="Pfam" id="PF20700">
    <property type="entry name" value="Mutator"/>
    <property type="match status" value="1"/>
</dbReference>
<protein>
    <recommendedName>
        <fullName evidence="1">Mutator-like transposase domain-containing protein</fullName>
    </recommendedName>
</protein>
<proteinExistence type="predicted"/>
<organism evidence="2 3">
    <name type="scientific">Nephila pilipes</name>
    <name type="common">Giant wood spider</name>
    <name type="synonym">Nephila maculata</name>
    <dbReference type="NCBI Taxonomy" id="299642"/>
    <lineage>
        <taxon>Eukaryota</taxon>
        <taxon>Metazoa</taxon>
        <taxon>Ecdysozoa</taxon>
        <taxon>Arthropoda</taxon>
        <taxon>Chelicerata</taxon>
        <taxon>Arachnida</taxon>
        <taxon>Araneae</taxon>
        <taxon>Araneomorphae</taxon>
        <taxon>Entelegynae</taxon>
        <taxon>Araneoidea</taxon>
        <taxon>Nephilidae</taxon>
        <taxon>Nephila</taxon>
    </lineage>
</organism>
<evidence type="ECO:0000313" key="2">
    <source>
        <dbReference type="EMBL" id="GFU14248.1"/>
    </source>
</evidence>
<dbReference type="EMBL" id="BMAW01079162">
    <property type="protein sequence ID" value="GFU14248.1"/>
    <property type="molecule type" value="Genomic_DNA"/>
</dbReference>
<dbReference type="AlphaFoldDB" id="A0A8X6QEJ1"/>
<keyword evidence="3" id="KW-1185">Reference proteome</keyword>
<dbReference type="InterPro" id="IPR049012">
    <property type="entry name" value="Mutator_transp_dom"/>
</dbReference>
<dbReference type="Proteomes" id="UP000887013">
    <property type="component" value="Unassembled WGS sequence"/>
</dbReference>
<feature type="domain" description="Mutator-like transposase" evidence="1">
    <location>
        <begin position="2"/>
        <end position="99"/>
    </location>
</feature>
<reference evidence="2" key="1">
    <citation type="submission" date="2020-08" db="EMBL/GenBank/DDBJ databases">
        <title>Multicomponent nature underlies the extraordinary mechanical properties of spider dragline silk.</title>
        <authorList>
            <person name="Kono N."/>
            <person name="Nakamura H."/>
            <person name="Mori M."/>
            <person name="Yoshida Y."/>
            <person name="Ohtoshi R."/>
            <person name="Malay A.D."/>
            <person name="Moran D.A.P."/>
            <person name="Tomita M."/>
            <person name="Numata K."/>
            <person name="Arakawa K."/>
        </authorList>
    </citation>
    <scope>NUCLEOTIDE SEQUENCE</scope>
</reference>
<dbReference type="OrthoDB" id="6426517at2759"/>